<dbReference type="InterPro" id="IPR034058">
    <property type="entry name" value="TagA/B/C/D_pept_dom"/>
</dbReference>
<sequence length="869" mass="93790">MAILKRQRPQSRRTRPVVLCIVCSFLCLVLLLHRSTTTTPVPSRGADTLNDKATATLLGYKGDNSGPLTVHDAEGNRTIRLTGEGEIISVADSGVDVFSCFFHDSEQTVAYYPNVNWLHRKVVSYFPCEQKGIKDTVDQSSGHGTHVAATAAGAVAGTDADVLKFQKYNGVAPQAKLFVRDIGFQEEKQLIVPPSMGEIFDAAYQTGARIAMNSWGLPPKNVYVAIEWLIDRYAYEHDDLLIVFASGNGYGPHQLYAPGGAKNLLTVGSHDNTLDPTARVVTRSSSCGPTKDGRQKPEVLGPGGEGVTSASTARRHDRYQCGVDSKSGTSMANGAIAGTAAVLRQFLREARGMPNPSAALLKAGLIHSGQSVGADRTFTQCAGFGRVELSSIVGNDTAVFFYDRVPIAHHETVSQDFHVDGNRTGELKATLVWTDPSTAEFTGQNRLNHDLDLVVVDQDGTLYYPTLPGNTTGPTRHDRTNNVEVVYMPLTGVRHVRVLVFGYSILSTPTQNFSLVVSAPGLLRSDSSEEGNPSCPGNCSAHGECQDGRCVCTPGYTGVDCSLCDGDVVCHGNGQCTVPDGTNLTSCTCHIDGHFEDAHCSACAVGWYGPRCNSQCDCQRGTKCDLTTGVCDCSAVGGSSCLTGPRCEKCCPGYGGADCSEKSYWCQTDGTPVNVSAADGAVTGLIEINNNETYPYSAKCVWEVEAPSDTHRIELEYIFVDIEKTHDSLVLYEYLGKTGLKEVGRKDGSKSGGRYVSEGSKMRLEFVSDWEGVRKGFQIRYTFVQTTTSTSPTTSSRKPTGTTSKPLKTDEEKSSPSVNTTQYAVFMFVVVVVLTVVAFRFRRLRHPRRRAAVPAAVNMQEEMMVVKSG</sequence>
<dbReference type="SUPFAM" id="SSF49785">
    <property type="entry name" value="Galactose-binding domain-like"/>
    <property type="match status" value="1"/>
</dbReference>
<evidence type="ECO:0000259" key="11">
    <source>
        <dbReference type="PROSITE" id="PS01180"/>
    </source>
</evidence>
<keyword evidence="6" id="KW-0325">Glycoprotein</keyword>
<evidence type="ECO:0000256" key="5">
    <source>
        <dbReference type="ARBA" id="ARBA00023157"/>
    </source>
</evidence>
<dbReference type="InterPro" id="IPR035914">
    <property type="entry name" value="Sperma_CUB_dom_sf"/>
</dbReference>
<keyword evidence="9" id="KW-0472">Membrane</keyword>
<evidence type="ECO:0000256" key="10">
    <source>
        <dbReference type="SAM" id="SignalP"/>
    </source>
</evidence>
<evidence type="ECO:0000313" key="13">
    <source>
        <dbReference type="Proteomes" id="UP000515908"/>
    </source>
</evidence>
<feature type="active site" description="Charge relay system" evidence="7">
    <location>
        <position position="143"/>
    </location>
</feature>
<accession>A0A7G2CGA4</accession>
<feature type="active site" description="Charge relay system" evidence="7">
    <location>
        <position position="92"/>
    </location>
</feature>
<name>A0A7G2CGA4_9TRYP</name>
<organism evidence="12 13">
    <name type="scientific">Angomonas deanei</name>
    <dbReference type="NCBI Taxonomy" id="59799"/>
    <lineage>
        <taxon>Eukaryota</taxon>
        <taxon>Discoba</taxon>
        <taxon>Euglenozoa</taxon>
        <taxon>Kinetoplastea</taxon>
        <taxon>Metakinetoplastina</taxon>
        <taxon>Trypanosomatida</taxon>
        <taxon>Trypanosomatidae</taxon>
        <taxon>Strigomonadinae</taxon>
        <taxon>Angomonas</taxon>
    </lineage>
</organism>
<dbReference type="Pfam" id="PF23106">
    <property type="entry name" value="EGF_Teneurin"/>
    <property type="match status" value="1"/>
</dbReference>
<dbReference type="InterPro" id="IPR000742">
    <property type="entry name" value="EGF"/>
</dbReference>
<dbReference type="InterPro" id="IPR008979">
    <property type="entry name" value="Galactose-bd-like_sf"/>
</dbReference>
<dbReference type="SUPFAM" id="SSF49854">
    <property type="entry name" value="Spermadhesin, CUB domain"/>
    <property type="match status" value="1"/>
</dbReference>
<evidence type="ECO:0000256" key="1">
    <source>
        <dbReference type="ARBA" id="ARBA00011073"/>
    </source>
</evidence>
<dbReference type="PANTHER" id="PTHR43399">
    <property type="entry name" value="SUBTILISIN-RELATED"/>
    <property type="match status" value="1"/>
</dbReference>
<feature type="region of interest" description="Disordered" evidence="8">
    <location>
        <begin position="281"/>
        <end position="315"/>
    </location>
</feature>
<dbReference type="InterPro" id="IPR036852">
    <property type="entry name" value="Peptidase_S8/S53_dom_sf"/>
</dbReference>
<evidence type="ECO:0000256" key="3">
    <source>
        <dbReference type="ARBA" id="ARBA00022801"/>
    </source>
</evidence>
<dbReference type="EMBL" id="LR877155">
    <property type="protein sequence ID" value="CAD2218549.1"/>
    <property type="molecule type" value="Genomic_DNA"/>
</dbReference>
<dbReference type="PANTHER" id="PTHR43399:SF4">
    <property type="entry name" value="CELL WALL-ASSOCIATED PROTEASE"/>
    <property type="match status" value="1"/>
</dbReference>
<keyword evidence="5" id="KW-1015">Disulfide bond</keyword>
<dbReference type="CDD" id="cd00054">
    <property type="entry name" value="EGF_CA"/>
    <property type="match status" value="1"/>
</dbReference>
<evidence type="ECO:0000313" key="12">
    <source>
        <dbReference type="EMBL" id="CAD2218549.1"/>
    </source>
</evidence>
<protein>
    <submittedName>
        <fullName evidence="12">Subtilase family/CUB domain containing protein, putative</fullName>
    </submittedName>
</protein>
<dbReference type="PROSITE" id="PS51892">
    <property type="entry name" value="SUBTILASE"/>
    <property type="match status" value="1"/>
</dbReference>
<dbReference type="Gene3D" id="3.40.50.200">
    <property type="entry name" value="Peptidase S8/S53 domain"/>
    <property type="match status" value="1"/>
</dbReference>
<dbReference type="Gene3D" id="2.60.120.380">
    <property type="match status" value="1"/>
</dbReference>
<keyword evidence="10" id="KW-0732">Signal</keyword>
<comment type="similarity">
    <text evidence="1 7">Belongs to the peptidase S8 family.</text>
</comment>
<dbReference type="InterPro" id="IPR015500">
    <property type="entry name" value="Peptidase_S8_subtilisin-rel"/>
</dbReference>
<dbReference type="SUPFAM" id="SSF52743">
    <property type="entry name" value="Subtilisin-like"/>
    <property type="match status" value="1"/>
</dbReference>
<dbReference type="CDD" id="cd00055">
    <property type="entry name" value="EGF_Lam"/>
    <property type="match status" value="1"/>
</dbReference>
<feature type="compositionally biased region" description="Low complexity" evidence="8">
    <location>
        <begin position="788"/>
        <end position="806"/>
    </location>
</feature>
<keyword evidence="4 7" id="KW-0720">Serine protease</keyword>
<dbReference type="InterPro" id="IPR051048">
    <property type="entry name" value="Peptidase_S8/S53_subtilisin"/>
</dbReference>
<keyword evidence="9" id="KW-0812">Transmembrane</keyword>
<evidence type="ECO:0000256" key="6">
    <source>
        <dbReference type="ARBA" id="ARBA00023180"/>
    </source>
</evidence>
<evidence type="ECO:0000256" key="9">
    <source>
        <dbReference type="SAM" id="Phobius"/>
    </source>
</evidence>
<gene>
    <name evidence="12" type="ORF">ADEAN_000603800</name>
</gene>
<dbReference type="Gene3D" id="2.60.120.290">
    <property type="entry name" value="Spermadhesin, CUB domain"/>
    <property type="match status" value="1"/>
</dbReference>
<dbReference type="AlphaFoldDB" id="A0A7G2CGA4"/>
<evidence type="ECO:0000256" key="8">
    <source>
        <dbReference type="SAM" id="MobiDB-lite"/>
    </source>
</evidence>
<evidence type="ECO:0000256" key="7">
    <source>
        <dbReference type="PROSITE-ProRule" id="PRU01240"/>
    </source>
</evidence>
<keyword evidence="9" id="KW-1133">Transmembrane helix</keyword>
<dbReference type="InterPro" id="IPR000859">
    <property type="entry name" value="CUB_dom"/>
</dbReference>
<dbReference type="Pfam" id="PF00431">
    <property type="entry name" value="CUB"/>
    <property type="match status" value="1"/>
</dbReference>
<dbReference type="Pfam" id="PF00082">
    <property type="entry name" value="Peptidase_S8"/>
    <property type="match status" value="1"/>
</dbReference>
<feature type="chain" id="PRO_5028831349" evidence="10">
    <location>
        <begin position="39"/>
        <end position="869"/>
    </location>
</feature>
<feature type="transmembrane region" description="Helical" evidence="9">
    <location>
        <begin position="823"/>
        <end position="841"/>
    </location>
</feature>
<keyword evidence="3 7" id="KW-0378">Hydrolase</keyword>
<feature type="signal peptide" evidence="10">
    <location>
        <begin position="1"/>
        <end position="38"/>
    </location>
</feature>
<dbReference type="InterPro" id="IPR000209">
    <property type="entry name" value="Peptidase_S8/S53_dom"/>
</dbReference>
<evidence type="ECO:0000256" key="4">
    <source>
        <dbReference type="ARBA" id="ARBA00022825"/>
    </source>
</evidence>
<evidence type="ECO:0000256" key="2">
    <source>
        <dbReference type="ARBA" id="ARBA00022670"/>
    </source>
</evidence>
<proteinExistence type="inferred from homology"/>
<dbReference type="Gene3D" id="2.10.25.10">
    <property type="entry name" value="Laminin"/>
    <property type="match status" value="1"/>
</dbReference>
<keyword evidence="2 7" id="KW-0645">Protease</keyword>
<dbReference type="CDD" id="cd00041">
    <property type="entry name" value="CUB"/>
    <property type="match status" value="1"/>
</dbReference>
<dbReference type="PROSITE" id="PS00022">
    <property type="entry name" value="EGF_1"/>
    <property type="match status" value="1"/>
</dbReference>
<dbReference type="PROSITE" id="PS01180">
    <property type="entry name" value="CUB"/>
    <property type="match status" value="1"/>
</dbReference>
<dbReference type="GO" id="GO:0006508">
    <property type="term" value="P:proteolysis"/>
    <property type="evidence" value="ECO:0007669"/>
    <property type="project" value="UniProtKB-KW"/>
</dbReference>
<dbReference type="PRINTS" id="PR00723">
    <property type="entry name" value="SUBTILISIN"/>
</dbReference>
<dbReference type="FunFam" id="2.10.25.10:FF:000001">
    <property type="entry name" value="Tenascin C"/>
    <property type="match status" value="1"/>
</dbReference>
<reference evidence="12 13" key="1">
    <citation type="submission" date="2020-08" db="EMBL/GenBank/DDBJ databases">
        <authorList>
            <person name="Newling K."/>
            <person name="Davey J."/>
            <person name="Forrester S."/>
        </authorList>
    </citation>
    <scope>NUCLEOTIDE SEQUENCE [LARGE SCALE GENOMIC DNA]</scope>
    <source>
        <strain evidence="13">Crithidia deanei Carvalho (ATCC PRA-265)</strain>
    </source>
</reference>
<keyword evidence="13" id="KW-1185">Reference proteome</keyword>
<feature type="domain" description="CUB" evidence="11">
    <location>
        <begin position="666"/>
        <end position="784"/>
    </location>
</feature>
<dbReference type="Proteomes" id="UP000515908">
    <property type="component" value="Chromosome 11"/>
</dbReference>
<dbReference type="GO" id="GO:0004252">
    <property type="term" value="F:serine-type endopeptidase activity"/>
    <property type="evidence" value="ECO:0007669"/>
    <property type="project" value="UniProtKB-UniRule"/>
</dbReference>
<dbReference type="InterPro" id="IPR002049">
    <property type="entry name" value="LE_dom"/>
</dbReference>
<dbReference type="SMART" id="SM00042">
    <property type="entry name" value="CUB"/>
    <property type="match status" value="1"/>
</dbReference>
<dbReference type="CDD" id="cd04842">
    <property type="entry name" value="Peptidases_S8_Kp43_protease"/>
    <property type="match status" value="1"/>
</dbReference>
<feature type="region of interest" description="Disordered" evidence="8">
    <location>
        <begin position="788"/>
        <end position="815"/>
    </location>
</feature>
<feature type="active site" description="Charge relay system" evidence="7">
    <location>
        <position position="330"/>
    </location>
</feature>
<dbReference type="VEuPathDB" id="TriTrypDB:ADEAN_000603800"/>